<sequence>MSFFFSALSPLSSASSSRKSSATRDALILTSGAGILAAFLLCVLIPGKEQAAEDTPHFRQPVILTEEQEQHPPTLPPLGWRKSLAHKARTLVPRPRRASALLPLPVDPKGLEAAAIPVMVDIPPSALPLPKGPAPQVSKTTTRKRARSLDAAVCPGW</sequence>
<organism evidence="3 4">
    <name type="scientific">Mycena rosella</name>
    <name type="common">Pink bonnet</name>
    <name type="synonym">Agaricus rosellus</name>
    <dbReference type="NCBI Taxonomy" id="1033263"/>
    <lineage>
        <taxon>Eukaryota</taxon>
        <taxon>Fungi</taxon>
        <taxon>Dikarya</taxon>
        <taxon>Basidiomycota</taxon>
        <taxon>Agaricomycotina</taxon>
        <taxon>Agaricomycetes</taxon>
        <taxon>Agaricomycetidae</taxon>
        <taxon>Agaricales</taxon>
        <taxon>Marasmiineae</taxon>
        <taxon>Mycenaceae</taxon>
        <taxon>Mycena</taxon>
    </lineage>
</organism>
<keyword evidence="4" id="KW-1185">Reference proteome</keyword>
<evidence type="ECO:0000256" key="1">
    <source>
        <dbReference type="SAM" id="MobiDB-lite"/>
    </source>
</evidence>
<evidence type="ECO:0000313" key="3">
    <source>
        <dbReference type="EMBL" id="KAJ7703718.1"/>
    </source>
</evidence>
<evidence type="ECO:0000313" key="4">
    <source>
        <dbReference type="Proteomes" id="UP001221757"/>
    </source>
</evidence>
<keyword evidence="2" id="KW-0812">Transmembrane</keyword>
<gene>
    <name evidence="3" type="ORF">B0H17DRAFT_1194199</name>
</gene>
<accession>A0AAD7GRL1</accession>
<comment type="caution">
    <text evidence="3">The sequence shown here is derived from an EMBL/GenBank/DDBJ whole genome shotgun (WGS) entry which is preliminary data.</text>
</comment>
<keyword evidence="2" id="KW-0472">Membrane</keyword>
<protein>
    <submittedName>
        <fullName evidence="3">Uncharacterized protein</fullName>
    </submittedName>
</protein>
<dbReference type="EMBL" id="JARKIE010000012">
    <property type="protein sequence ID" value="KAJ7703718.1"/>
    <property type="molecule type" value="Genomic_DNA"/>
</dbReference>
<reference evidence="3" key="1">
    <citation type="submission" date="2023-03" db="EMBL/GenBank/DDBJ databases">
        <title>Massive genome expansion in bonnet fungi (Mycena s.s.) driven by repeated elements and novel gene families across ecological guilds.</title>
        <authorList>
            <consortium name="Lawrence Berkeley National Laboratory"/>
            <person name="Harder C.B."/>
            <person name="Miyauchi S."/>
            <person name="Viragh M."/>
            <person name="Kuo A."/>
            <person name="Thoen E."/>
            <person name="Andreopoulos B."/>
            <person name="Lu D."/>
            <person name="Skrede I."/>
            <person name="Drula E."/>
            <person name="Henrissat B."/>
            <person name="Morin E."/>
            <person name="Kohler A."/>
            <person name="Barry K."/>
            <person name="LaButti K."/>
            <person name="Morin E."/>
            <person name="Salamov A."/>
            <person name="Lipzen A."/>
            <person name="Mereny Z."/>
            <person name="Hegedus B."/>
            <person name="Baldrian P."/>
            <person name="Stursova M."/>
            <person name="Weitz H."/>
            <person name="Taylor A."/>
            <person name="Grigoriev I.V."/>
            <person name="Nagy L.G."/>
            <person name="Martin F."/>
            <person name="Kauserud H."/>
        </authorList>
    </citation>
    <scope>NUCLEOTIDE SEQUENCE</scope>
    <source>
        <strain evidence="3">CBHHK067</strain>
    </source>
</reference>
<feature type="region of interest" description="Disordered" evidence="1">
    <location>
        <begin position="130"/>
        <end position="157"/>
    </location>
</feature>
<evidence type="ECO:0000256" key="2">
    <source>
        <dbReference type="SAM" id="Phobius"/>
    </source>
</evidence>
<feature type="transmembrane region" description="Helical" evidence="2">
    <location>
        <begin position="26"/>
        <end position="45"/>
    </location>
</feature>
<proteinExistence type="predicted"/>
<keyword evidence="2" id="KW-1133">Transmembrane helix</keyword>
<dbReference type="Proteomes" id="UP001221757">
    <property type="component" value="Unassembled WGS sequence"/>
</dbReference>
<name>A0AAD7GRL1_MYCRO</name>
<dbReference type="AlphaFoldDB" id="A0AAD7GRL1"/>